<dbReference type="PATRIC" id="fig|1121338.3.peg.409"/>
<dbReference type="GO" id="GO:0003677">
    <property type="term" value="F:DNA binding"/>
    <property type="evidence" value="ECO:0007669"/>
    <property type="project" value="InterPro"/>
</dbReference>
<organism evidence="1 2">
    <name type="scientific">Clostridium tepidiprofundi DSM 19306</name>
    <dbReference type="NCBI Taxonomy" id="1121338"/>
    <lineage>
        <taxon>Bacteria</taxon>
        <taxon>Bacillati</taxon>
        <taxon>Bacillota</taxon>
        <taxon>Clostridia</taxon>
        <taxon>Eubacteriales</taxon>
        <taxon>Clostridiaceae</taxon>
        <taxon>Clostridium</taxon>
    </lineage>
</organism>
<comment type="caution">
    <text evidence="1">The sequence shown here is derived from an EMBL/GenBank/DDBJ whole genome shotgun (WGS) entry which is preliminary data.</text>
</comment>
<evidence type="ECO:0000313" key="2">
    <source>
        <dbReference type="Proteomes" id="UP000075531"/>
    </source>
</evidence>
<gene>
    <name evidence="1" type="primary">csoR_1</name>
    <name evidence="1" type="ORF">CLTEP_04040</name>
</gene>
<dbReference type="PANTHER" id="PTHR33677">
    <property type="entry name" value="TRANSCRIPTIONAL REPRESSOR FRMR-RELATED"/>
    <property type="match status" value="1"/>
</dbReference>
<evidence type="ECO:0000313" key="1">
    <source>
        <dbReference type="EMBL" id="KYH36010.1"/>
    </source>
</evidence>
<reference evidence="1 2" key="1">
    <citation type="submission" date="2016-02" db="EMBL/GenBank/DDBJ databases">
        <title>Genome sequence of Clostridium tepidiprofundi DSM 19306.</title>
        <authorList>
            <person name="Poehlein A."/>
            <person name="Daniel R."/>
        </authorList>
    </citation>
    <scope>NUCLEOTIDE SEQUENCE [LARGE SCALE GENOMIC DNA]</scope>
    <source>
        <strain evidence="1 2">DSM 19306</strain>
    </source>
</reference>
<dbReference type="Gene3D" id="1.20.58.1000">
    <property type="entry name" value="Metal-sensitive repressor, helix protomer"/>
    <property type="match status" value="1"/>
</dbReference>
<dbReference type="GO" id="GO:0046872">
    <property type="term" value="F:metal ion binding"/>
    <property type="evidence" value="ECO:0007669"/>
    <property type="project" value="InterPro"/>
</dbReference>
<dbReference type="InterPro" id="IPR038390">
    <property type="entry name" value="Metal_Tscrpt_repr_sf"/>
</dbReference>
<dbReference type="STRING" id="1121338.CLTEP_04040"/>
<protein>
    <submittedName>
        <fullName evidence="1">Copper-sensing transcriptional repressor CsoR</fullName>
    </submittedName>
</protein>
<keyword evidence="2" id="KW-1185">Reference proteome</keyword>
<dbReference type="CDD" id="cd10148">
    <property type="entry name" value="CsoR-like_DUF156"/>
    <property type="match status" value="1"/>
</dbReference>
<name>A0A151B887_9CLOT</name>
<dbReference type="AlphaFoldDB" id="A0A151B887"/>
<sequence>MEEKKDMKEEKKDVKLEENEKIDYNTLGLDDNLQKSILVRLRRIEGQVKGIEKMVSSEACCKDILVQVAAVRSALNKVGGLLLENYSRNCLLSGDDKITDEKLQQLVSTFLMFLK</sequence>
<dbReference type="EMBL" id="LTBA01000001">
    <property type="protein sequence ID" value="KYH36010.1"/>
    <property type="molecule type" value="Genomic_DNA"/>
</dbReference>
<accession>A0A151B887</accession>
<proteinExistence type="predicted"/>
<dbReference type="GO" id="GO:0045892">
    <property type="term" value="P:negative regulation of DNA-templated transcription"/>
    <property type="evidence" value="ECO:0007669"/>
    <property type="project" value="UniProtKB-ARBA"/>
</dbReference>
<dbReference type="InterPro" id="IPR003735">
    <property type="entry name" value="Metal_Tscrpt_repr"/>
</dbReference>
<dbReference type="PANTHER" id="PTHR33677:SF3">
    <property type="entry name" value="COPPER-SENSING TRANSCRIPTIONAL REPRESSOR RICR"/>
    <property type="match status" value="1"/>
</dbReference>
<dbReference type="Proteomes" id="UP000075531">
    <property type="component" value="Unassembled WGS sequence"/>
</dbReference>
<dbReference type="Pfam" id="PF02583">
    <property type="entry name" value="Trns_repr_metal"/>
    <property type="match status" value="1"/>
</dbReference>